<evidence type="ECO:0000256" key="10">
    <source>
        <dbReference type="ARBA" id="ARBA00023136"/>
    </source>
</evidence>
<keyword evidence="7 13" id="KW-0547">Nucleotide-binding</keyword>
<comment type="similarity">
    <text evidence="3">In the C-terminal section; belongs to the protein kinase superfamily. Ser/Thr protein kinase family.</text>
</comment>
<keyword evidence="4" id="KW-1003">Cell membrane</keyword>
<dbReference type="InterPro" id="IPR017441">
    <property type="entry name" value="Protein_kinase_ATP_BS"/>
</dbReference>
<dbReference type="GO" id="GO:0005886">
    <property type="term" value="C:plasma membrane"/>
    <property type="evidence" value="ECO:0007669"/>
    <property type="project" value="UniProtKB-SubCell"/>
</dbReference>
<dbReference type="InterPro" id="IPR046958">
    <property type="entry name" value="RBK1/2/STUNTED"/>
</dbReference>
<comment type="similarity">
    <text evidence="2">In the N-terminal section; belongs to the leguminous lectin family.</text>
</comment>
<evidence type="ECO:0000256" key="9">
    <source>
        <dbReference type="ARBA" id="ARBA00022989"/>
    </source>
</evidence>
<evidence type="ECO:0000256" key="12">
    <source>
        <dbReference type="ARBA" id="ARBA00023180"/>
    </source>
</evidence>
<dbReference type="InterPro" id="IPR008266">
    <property type="entry name" value="Tyr_kinase_AS"/>
</dbReference>
<dbReference type="PROSITE" id="PS00107">
    <property type="entry name" value="PROTEIN_KINASE_ATP"/>
    <property type="match status" value="1"/>
</dbReference>
<evidence type="ECO:0000256" key="7">
    <source>
        <dbReference type="ARBA" id="ARBA00022741"/>
    </source>
</evidence>
<accession>A0A7N0V1K7</accession>
<dbReference type="PROSITE" id="PS00109">
    <property type="entry name" value="PROTEIN_KINASE_TYR"/>
    <property type="match status" value="1"/>
</dbReference>
<evidence type="ECO:0000256" key="4">
    <source>
        <dbReference type="ARBA" id="ARBA00022475"/>
    </source>
</evidence>
<keyword evidence="11" id="KW-0675">Receptor</keyword>
<dbReference type="AlphaFoldDB" id="A0A7N0V1K7"/>
<evidence type="ECO:0000256" key="1">
    <source>
        <dbReference type="ARBA" id="ARBA00004251"/>
    </source>
</evidence>
<dbReference type="FunFam" id="3.30.200.20:FF:000268">
    <property type="entry name" value="probable receptor-like serine/threonine-protein kinase At5g57670"/>
    <property type="match status" value="1"/>
</dbReference>
<dbReference type="PANTHER" id="PTHR47987">
    <property type="entry name" value="OS08G0249100 PROTEIN"/>
    <property type="match status" value="1"/>
</dbReference>
<evidence type="ECO:0000256" key="11">
    <source>
        <dbReference type="ARBA" id="ARBA00023170"/>
    </source>
</evidence>
<dbReference type="Proteomes" id="UP000594263">
    <property type="component" value="Unplaced"/>
</dbReference>
<reference evidence="15" key="1">
    <citation type="submission" date="2021-01" db="UniProtKB">
        <authorList>
            <consortium name="EnsemblPlants"/>
        </authorList>
    </citation>
    <scope>IDENTIFICATION</scope>
</reference>
<dbReference type="Pfam" id="PF00069">
    <property type="entry name" value="Pkinase"/>
    <property type="match status" value="1"/>
</dbReference>
<evidence type="ECO:0000256" key="8">
    <source>
        <dbReference type="ARBA" id="ARBA00022840"/>
    </source>
</evidence>
<evidence type="ECO:0000313" key="15">
    <source>
        <dbReference type="EnsemblPlants" id="Kaladp0095s0672.1.v1.1"/>
    </source>
</evidence>
<keyword evidence="12" id="KW-0325">Glycoprotein</keyword>
<evidence type="ECO:0000256" key="5">
    <source>
        <dbReference type="ARBA" id="ARBA00022692"/>
    </source>
</evidence>
<name>A0A7N0V1K7_KALFE</name>
<dbReference type="PANTHER" id="PTHR47987:SF11">
    <property type="entry name" value="RECEPTOR-LIKE CYTOSOLIC SERINE_THREONINE-PROTEIN KINASE RBK1 ISOFORM X1"/>
    <property type="match status" value="1"/>
</dbReference>
<comment type="subcellular location">
    <subcellularLocation>
        <location evidence="1">Cell membrane</location>
        <topology evidence="1">Single-pass type I membrane protein</topology>
    </subcellularLocation>
</comment>
<evidence type="ECO:0000259" key="14">
    <source>
        <dbReference type="PROSITE" id="PS50011"/>
    </source>
</evidence>
<organism evidence="15 16">
    <name type="scientific">Kalanchoe fedtschenkoi</name>
    <name type="common">Lavender scallops</name>
    <name type="synonym">South American air plant</name>
    <dbReference type="NCBI Taxonomy" id="63787"/>
    <lineage>
        <taxon>Eukaryota</taxon>
        <taxon>Viridiplantae</taxon>
        <taxon>Streptophyta</taxon>
        <taxon>Embryophyta</taxon>
        <taxon>Tracheophyta</taxon>
        <taxon>Spermatophyta</taxon>
        <taxon>Magnoliopsida</taxon>
        <taxon>eudicotyledons</taxon>
        <taxon>Gunneridae</taxon>
        <taxon>Pentapetalae</taxon>
        <taxon>Saxifragales</taxon>
        <taxon>Crassulaceae</taxon>
        <taxon>Kalanchoe</taxon>
    </lineage>
</organism>
<dbReference type="InterPro" id="IPR000719">
    <property type="entry name" value="Prot_kinase_dom"/>
</dbReference>
<keyword evidence="9" id="KW-1133">Transmembrane helix</keyword>
<evidence type="ECO:0000256" key="13">
    <source>
        <dbReference type="PROSITE-ProRule" id="PRU10141"/>
    </source>
</evidence>
<evidence type="ECO:0000256" key="3">
    <source>
        <dbReference type="ARBA" id="ARBA00010217"/>
    </source>
</evidence>
<dbReference type="Gramene" id="Kaladp0095s0672.1.v1.1">
    <property type="protein sequence ID" value="Kaladp0095s0672.1.v1.1"/>
    <property type="gene ID" value="Kaladp0095s0672.v1.1"/>
</dbReference>
<evidence type="ECO:0000256" key="2">
    <source>
        <dbReference type="ARBA" id="ARBA00008536"/>
    </source>
</evidence>
<dbReference type="PROSITE" id="PS50011">
    <property type="entry name" value="PROTEIN_KINASE_DOM"/>
    <property type="match status" value="1"/>
</dbReference>
<dbReference type="InterPro" id="IPR011009">
    <property type="entry name" value="Kinase-like_dom_sf"/>
</dbReference>
<dbReference type="GO" id="GO:0005524">
    <property type="term" value="F:ATP binding"/>
    <property type="evidence" value="ECO:0007669"/>
    <property type="project" value="UniProtKB-UniRule"/>
</dbReference>
<feature type="binding site" evidence="13">
    <location>
        <position position="338"/>
    </location>
    <ligand>
        <name>ATP</name>
        <dbReference type="ChEBI" id="CHEBI:30616"/>
    </ligand>
</feature>
<evidence type="ECO:0000256" key="6">
    <source>
        <dbReference type="ARBA" id="ARBA00022729"/>
    </source>
</evidence>
<evidence type="ECO:0000313" key="16">
    <source>
        <dbReference type="Proteomes" id="UP000594263"/>
    </source>
</evidence>
<keyword evidence="6" id="KW-0732">Signal</keyword>
<dbReference type="SUPFAM" id="SSF56112">
    <property type="entry name" value="Protein kinase-like (PK-like)"/>
    <property type="match status" value="1"/>
</dbReference>
<dbReference type="GO" id="GO:0002229">
    <property type="term" value="P:defense response to oomycetes"/>
    <property type="evidence" value="ECO:0007669"/>
    <property type="project" value="UniProtKB-ARBA"/>
</dbReference>
<proteinExistence type="inferred from homology"/>
<keyword evidence="10" id="KW-0472">Membrane</keyword>
<keyword evidence="16" id="KW-1185">Reference proteome</keyword>
<keyword evidence="5" id="KW-0812">Transmembrane</keyword>
<keyword evidence="8 13" id="KW-0067">ATP-binding</keyword>
<feature type="domain" description="Protein kinase" evidence="14">
    <location>
        <begin position="310"/>
        <end position="591"/>
    </location>
</feature>
<dbReference type="EnsemblPlants" id="Kaladp0095s0672.1.v1.1">
    <property type="protein sequence ID" value="Kaladp0095s0672.1.v1.1"/>
    <property type="gene ID" value="Kaladp0095s0672.v1.1"/>
</dbReference>
<dbReference type="Gene3D" id="1.10.510.10">
    <property type="entry name" value="Transferase(Phosphotransferase) domain 1"/>
    <property type="match status" value="1"/>
</dbReference>
<dbReference type="Gene3D" id="3.30.200.20">
    <property type="entry name" value="Phosphorylase Kinase, domain 1"/>
    <property type="match status" value="1"/>
</dbReference>
<sequence length="658" mass="72698">MALKLGNRLIFIHDHACSCSDCGAASENETRKVRFDVKDGCQNHVQRAVRRMLHNWATIGTVLGPNPDSILRHLSPQLTPTTAAVLAFQHGRVVFARSLITTKLHEYKLRFELKSSSRKTHIVDGNLMSGKSSLSQPSSDSADSKLGWPFGLKGASQALMAAKEESGKVGSKSEIKSSASGWLFSTEAAAEKIASGLELSQAVAAHESALGWPLRRISAPKIQMTGHNSEMETAAALPERPASVSSTIYNSDESSIVSSSGSCYYENNNELCDSSPIEKLQKDIERVLTTKSSAIKIFSYTELQLATSHFSPGNLVGMGGSSSVYKGCILNGKLAAIKVFKSYKEAFEDFFTEMEITSSLRHRHIVPLAGVCLDQDRVISVYDLLPQGSLEEHLHGYKRKPGLPWEARFKVAVGIADALTHLHDECPHPVIHRDVTSSNILLSNDFQPQLSDFGLAMWGEKSEMTREVTKDVFGTFGYIAPEYFMHGKVSVKIDVYSYGVIVLELLSGRRPVNLKAQKGQESLVNWARQLVDGGDFSSLMDSKLGDKIDADQFVRMVLAAYLCTSQSAELRPNMSQILKLLKGEIDLKQLIESHQNRLNGCGQEEEAWGSHWSHCVLKFANDSPRAIRPKPRRRKSLADSLNDCNQRFKLADFLKQDH</sequence>
<protein>
    <recommendedName>
        <fullName evidence="14">Protein kinase domain-containing protein</fullName>
    </recommendedName>
</protein>
<dbReference type="FunFam" id="1.10.510.10:FF:000240">
    <property type="entry name" value="Lectin-domain containing receptor kinase A4.3"/>
    <property type="match status" value="1"/>
</dbReference>
<dbReference type="GO" id="GO:0004672">
    <property type="term" value="F:protein kinase activity"/>
    <property type="evidence" value="ECO:0007669"/>
    <property type="project" value="InterPro"/>
</dbReference>